<dbReference type="RefSeq" id="XP_003148384.1">
    <property type="nucleotide sequence ID" value="XM_003148336.1"/>
</dbReference>
<organism evidence="1">
    <name type="scientific">Loa loa</name>
    <name type="common">Eye worm</name>
    <name type="synonym">Filaria loa</name>
    <dbReference type="NCBI Taxonomy" id="7209"/>
    <lineage>
        <taxon>Eukaryota</taxon>
        <taxon>Metazoa</taxon>
        <taxon>Ecdysozoa</taxon>
        <taxon>Nematoda</taxon>
        <taxon>Chromadorea</taxon>
        <taxon>Rhabditida</taxon>
        <taxon>Spirurina</taxon>
        <taxon>Spiruromorpha</taxon>
        <taxon>Filarioidea</taxon>
        <taxon>Onchocercidae</taxon>
        <taxon>Loa</taxon>
    </lineage>
</organism>
<protein>
    <submittedName>
        <fullName evidence="1">Uncharacterized protein</fullName>
    </submittedName>
</protein>
<dbReference type="AlphaFoldDB" id="A0A1S0TLL7"/>
<evidence type="ECO:0000313" key="1">
    <source>
        <dbReference type="EMBL" id="EFO15686.1"/>
    </source>
</evidence>
<name>A0A1S0TLL7_LOALO</name>
<dbReference type="GeneID" id="9950289"/>
<proteinExistence type="predicted"/>
<dbReference type="EMBL" id="JH712112">
    <property type="protein sequence ID" value="EFO15686.1"/>
    <property type="molecule type" value="Genomic_DNA"/>
</dbReference>
<dbReference type="InParanoid" id="A0A1S0TLL7"/>
<dbReference type="CTD" id="9950289"/>
<dbReference type="KEGG" id="loa:LOAG_12824"/>
<accession>A0A1S0TLL7</accession>
<gene>
    <name evidence="1" type="ORF">LOAG_12824</name>
</gene>
<reference evidence="1" key="1">
    <citation type="submission" date="2012-04" db="EMBL/GenBank/DDBJ databases">
        <title>The Genome Sequence of Loa loa.</title>
        <authorList>
            <consortium name="The Broad Institute Genome Sequencing Platform"/>
            <consortium name="Broad Institute Genome Sequencing Center for Infectious Disease"/>
            <person name="Nutman T.B."/>
            <person name="Fink D.L."/>
            <person name="Russ C."/>
            <person name="Young S."/>
            <person name="Zeng Q."/>
            <person name="Gargeya S."/>
            <person name="Alvarado L."/>
            <person name="Berlin A."/>
            <person name="Chapman S.B."/>
            <person name="Chen Z."/>
            <person name="Freedman E."/>
            <person name="Gellesch M."/>
            <person name="Goldberg J."/>
            <person name="Griggs A."/>
            <person name="Gujja S."/>
            <person name="Heilman E.R."/>
            <person name="Heiman D."/>
            <person name="Howarth C."/>
            <person name="Mehta T."/>
            <person name="Neiman D."/>
            <person name="Pearson M."/>
            <person name="Roberts A."/>
            <person name="Saif S."/>
            <person name="Shea T."/>
            <person name="Shenoy N."/>
            <person name="Sisk P."/>
            <person name="Stolte C."/>
            <person name="Sykes S."/>
            <person name="White J."/>
            <person name="Yandava C."/>
            <person name="Haas B."/>
            <person name="Henn M.R."/>
            <person name="Nusbaum C."/>
            <person name="Birren B."/>
        </authorList>
    </citation>
    <scope>NUCLEOTIDE SEQUENCE [LARGE SCALE GENOMIC DNA]</scope>
</reference>
<sequence>MDGWMDKQMRKMLFESKERIKIIMKGKWLIEAVRSLRCDIRVTSSQAVKWLEIYYSCNKMTGKKGMQEKGIVHWSDGSRDAVAIATHRTGCPAAGSSKRANDSGTGEVLVAAIVLVLWW</sequence>